<sequence>MPKSRMSHPEAEQLRARCAAAVRLLWRGGLWLRIALAVIFTTLTALANLATLAPSAYAASLSSMQTNHVGLSQQPAEQRTVVNSNKPHLLPSSLTTVHSADNRLTVFAIGSDARIYTITQVSGTVSKGWSTQQAIAKPAPVALTGTLAAAQDAARNVVLVALGSDHQLYSLTQTQGMWGEWQLLGKPAVAITSQPVLTPQKDGSLMLSVIGADHVLYQKKQSATGSTWGGFTPVTPQGTPALTSTPVVTETSDGSLLTVVVGTDHALYTQRSGATTWSRMAAPSGTSFSAVPVLQSDGQGALTLLALSNTGKIYQSTGTLTSLTALGQAPKGSVSLQSAVSSDGTRFLFAQDAKDNVLVLQGKSTTWKQLNPASQKVHGQVTLALTRSGEPEVLALNAQDQIQDSFLSVGPNVMHAASAKPTMATRTATAQSTTWRPFAQLTPMVASNTSAVGQTSFYGYTSHTINNYVNLQVNEGSGNLVLTTNDLHIAGTGIDLSLGSIYNSQSNTWTTHGQNWSSNFGYSVNILDNADGSETYTDPTGHPWTFTPGSNGWVSPPGMNADLVWHADTQQSTIFFHQSGTTYTFTSGSTQLQKITDKNNNSITFNYNATDNRLVDSAVDTQGRTTTFQYEADGDGQITQITDPSGRTVKYGYSGADLTTITDLNGKVTTFGYNASEQLTSITDPLNHTTNIAYTTSGQVATITDPTAQHGQTSFAYHASTDSACSGIVPSGQSALPCTVVTDANGHNTTVAYNTQFQPAYSKDALEHTSSQKIDPATYNINQYGDALNDFSNLTFSTDGYNNLSKSQDPTGATTSYAYNTAGTTPYYPSSSTDAQNNQTDYTYDGTGNMLTVNDHTTGKGLTYTYNSNGTVSTQKDANGNTTTFGYDSHGNLTSVTPPAPMGKTTLQPDTLTSRVTWLQDGNSHKTSYTYDNLDRVRSITYADASSVSYTYDDNGNMLTETDATGITSFQYDELNRLTQKTLPNATKVISGYDKVGNLTSLNDGTGTTTYSYDAANRMTSLKDPGSATSSYGYDNANRRTCIIYPNQIGMLLSYDAAGRETNNVGGKMNGLTCSSSSQVSTPLTGYSYTYTNSQNVQTELMQTITVHSVNNYSSSVTATRSYDSKNQLIDVQNPNQHWTLSYDANGNNLTRTYSGASTFDATMSYNADNELTSGSSTGSNSGSATYNYDGNGNLTSVTNGSSGSGPLTHAQTHTYNAANQDISGSGTASGTSTNYIYGYSGSNQTDRVTNTGNTAVYSGLGLSSETVGTTNYEYVRCSCGLLNSERTSAGKAYYYLFDGQDSVVAMTDSTGAIVASYGYDPFGNYGSKSVQSGVYNPWGYVSGYYDSTTGLIKFGIRYYDSHVGRWTQRTPVGGSLAETLKANPYEYAGNNPVNYVDMNGADYCDVNKIRVSGYYSGLIVKVLFPAPCAQLITIASFANPAVGATLTIEQGLSKDGSLAFYASPVALVLPIPPFTGQFLPGSWFS</sequence>
<dbReference type="InterPro" id="IPR022385">
    <property type="entry name" value="Rhs_assc_core"/>
</dbReference>
<dbReference type="InterPro" id="IPR045351">
    <property type="entry name" value="DUF6531"/>
</dbReference>
<organism evidence="5 6">
    <name type="scientific">Dictyobacter aurantiacus</name>
    <dbReference type="NCBI Taxonomy" id="1936993"/>
    <lineage>
        <taxon>Bacteria</taxon>
        <taxon>Bacillati</taxon>
        <taxon>Chloroflexota</taxon>
        <taxon>Ktedonobacteria</taxon>
        <taxon>Ktedonobacterales</taxon>
        <taxon>Dictyobacteraceae</taxon>
        <taxon>Dictyobacter</taxon>
    </lineage>
</organism>
<evidence type="ECO:0000259" key="3">
    <source>
        <dbReference type="Pfam" id="PF25023"/>
    </source>
</evidence>
<dbReference type="Proteomes" id="UP000287224">
    <property type="component" value="Unassembled WGS sequence"/>
</dbReference>
<feature type="domain" description="DUF6531" evidence="2">
    <location>
        <begin position="473"/>
        <end position="546"/>
    </location>
</feature>
<evidence type="ECO:0008006" key="7">
    <source>
        <dbReference type="Google" id="ProtNLM"/>
    </source>
</evidence>
<feature type="domain" description="Teneurin-like YD-shell" evidence="3">
    <location>
        <begin position="1101"/>
        <end position="1394"/>
    </location>
</feature>
<dbReference type="InterPro" id="IPR031325">
    <property type="entry name" value="RHS_repeat"/>
</dbReference>
<proteinExistence type="predicted"/>
<dbReference type="InterPro" id="IPR050708">
    <property type="entry name" value="T6SS_VgrG/RHS"/>
</dbReference>
<reference evidence="6" key="1">
    <citation type="submission" date="2018-12" db="EMBL/GenBank/DDBJ databases">
        <title>Tengunoibacter tsumagoiensis gen. nov., sp. nov., Dictyobacter kobayashii sp. nov., D. alpinus sp. nov., and D. joshuensis sp. nov. and description of Dictyobacteraceae fam. nov. within the order Ktedonobacterales isolated from Tengu-no-mugimeshi.</title>
        <authorList>
            <person name="Wang C.M."/>
            <person name="Zheng Y."/>
            <person name="Sakai Y."/>
            <person name="Toyoda A."/>
            <person name="Minakuchi Y."/>
            <person name="Abe K."/>
            <person name="Yokota A."/>
            <person name="Yabe S."/>
        </authorList>
    </citation>
    <scope>NUCLEOTIDE SEQUENCE [LARGE SCALE GENOMIC DNA]</scope>
    <source>
        <strain evidence="6">S-27</strain>
    </source>
</reference>
<dbReference type="NCBIfam" id="TIGR03696">
    <property type="entry name" value="Rhs_assc_core"/>
    <property type="match status" value="1"/>
</dbReference>
<keyword evidence="6" id="KW-1185">Reference proteome</keyword>
<dbReference type="InterPro" id="IPR006530">
    <property type="entry name" value="YD"/>
</dbReference>
<dbReference type="Pfam" id="PF05593">
    <property type="entry name" value="RHS_repeat"/>
    <property type="match status" value="3"/>
</dbReference>
<accession>A0A401Z834</accession>
<evidence type="ECO:0000256" key="1">
    <source>
        <dbReference type="ARBA" id="ARBA00022737"/>
    </source>
</evidence>
<dbReference type="RefSeq" id="WP_160145577.1">
    <property type="nucleotide sequence ID" value="NZ_BIFQ01000001.1"/>
</dbReference>
<evidence type="ECO:0000259" key="2">
    <source>
        <dbReference type="Pfam" id="PF20148"/>
    </source>
</evidence>
<dbReference type="Pfam" id="PF26607">
    <property type="entry name" value="DUF8189"/>
    <property type="match status" value="1"/>
</dbReference>
<dbReference type="OrthoDB" id="134906at2"/>
<dbReference type="InterPro" id="IPR058502">
    <property type="entry name" value="PLL-like_beta-prop"/>
</dbReference>
<feature type="domain" description="Teneurin-like YD-shell" evidence="3">
    <location>
        <begin position="581"/>
        <end position="716"/>
    </location>
</feature>
<dbReference type="PANTHER" id="PTHR32305">
    <property type="match status" value="1"/>
</dbReference>
<dbReference type="InterPro" id="IPR056823">
    <property type="entry name" value="TEN-like_YD-shell"/>
</dbReference>
<gene>
    <name evidence="5" type="ORF">KDAU_03280</name>
</gene>
<dbReference type="NCBIfam" id="TIGR01643">
    <property type="entry name" value="YD_repeat_2x"/>
    <property type="match status" value="6"/>
</dbReference>
<feature type="domain" description="PLL-like beta propeller" evidence="4">
    <location>
        <begin position="98"/>
        <end position="311"/>
    </location>
</feature>
<name>A0A401Z834_9CHLR</name>
<comment type="caution">
    <text evidence="5">The sequence shown here is derived from an EMBL/GenBank/DDBJ whole genome shotgun (WGS) entry which is preliminary data.</text>
</comment>
<evidence type="ECO:0000259" key="4">
    <source>
        <dbReference type="Pfam" id="PF26607"/>
    </source>
</evidence>
<dbReference type="Pfam" id="PF20148">
    <property type="entry name" value="DUF6531"/>
    <property type="match status" value="1"/>
</dbReference>
<dbReference type="SUPFAM" id="SSF89372">
    <property type="entry name" value="Fucose-specific lectin"/>
    <property type="match status" value="1"/>
</dbReference>
<evidence type="ECO:0000313" key="6">
    <source>
        <dbReference type="Proteomes" id="UP000287224"/>
    </source>
</evidence>
<dbReference type="Pfam" id="PF25023">
    <property type="entry name" value="TEN_YD-shell"/>
    <property type="match status" value="2"/>
</dbReference>
<dbReference type="EMBL" id="BIFQ01000001">
    <property type="protein sequence ID" value="GCE02999.1"/>
    <property type="molecule type" value="Genomic_DNA"/>
</dbReference>
<keyword evidence="1" id="KW-0677">Repeat</keyword>
<evidence type="ECO:0000313" key="5">
    <source>
        <dbReference type="EMBL" id="GCE02999.1"/>
    </source>
</evidence>
<protein>
    <recommendedName>
        <fullName evidence="7">Type IV secretion protein Rhs</fullName>
    </recommendedName>
</protein>
<dbReference type="Gene3D" id="2.180.10.10">
    <property type="entry name" value="RHS repeat-associated core"/>
    <property type="match status" value="3"/>
</dbReference>
<dbReference type="PANTHER" id="PTHR32305:SF15">
    <property type="entry name" value="PROTEIN RHSA-RELATED"/>
    <property type="match status" value="1"/>
</dbReference>